<keyword evidence="4" id="KW-0325">Glycoprotein</keyword>
<evidence type="ECO:0000256" key="3">
    <source>
        <dbReference type="ARBA" id="ARBA00022801"/>
    </source>
</evidence>
<comment type="similarity">
    <text evidence="1 5">Belongs to the metallophosphoesterase superfamily. Purple acid phosphatase family.</text>
</comment>
<keyword evidence="12" id="KW-1185">Reference proteome</keyword>
<reference evidence="11" key="1">
    <citation type="submission" date="2024-02" db="EMBL/GenBank/DDBJ databases">
        <authorList>
            <consortium name="ELIXIR-Norway"/>
            <consortium name="Elixir Norway"/>
        </authorList>
    </citation>
    <scope>NUCLEOTIDE SEQUENCE</scope>
</reference>
<evidence type="ECO:0000313" key="12">
    <source>
        <dbReference type="Proteomes" id="UP001497512"/>
    </source>
</evidence>
<dbReference type="Pfam" id="PF00149">
    <property type="entry name" value="Metallophos"/>
    <property type="match status" value="1"/>
</dbReference>
<keyword evidence="2" id="KW-0732">Signal</keyword>
<gene>
    <name evidence="11" type="ORF">CSSPTR1EN2_LOCUS21205</name>
</gene>
<dbReference type="EC" id="3.1.3.2" evidence="5"/>
<dbReference type="InterPro" id="IPR008963">
    <property type="entry name" value="Purple_acid_Pase-like_N"/>
</dbReference>
<keyword evidence="7" id="KW-0812">Transmembrane</keyword>
<evidence type="ECO:0000256" key="7">
    <source>
        <dbReference type="SAM" id="Phobius"/>
    </source>
</evidence>
<dbReference type="PANTHER" id="PTHR22953">
    <property type="entry name" value="ACID PHOSPHATASE RELATED"/>
    <property type="match status" value="1"/>
</dbReference>
<dbReference type="Pfam" id="PF16656">
    <property type="entry name" value="Pur_ac_phosph_N"/>
    <property type="match status" value="1"/>
</dbReference>
<keyword evidence="7" id="KW-1133">Transmembrane helix</keyword>
<evidence type="ECO:0000256" key="2">
    <source>
        <dbReference type="ARBA" id="ARBA00022729"/>
    </source>
</evidence>
<dbReference type="InterPro" id="IPR041792">
    <property type="entry name" value="MPP_PAP"/>
</dbReference>
<evidence type="ECO:0000256" key="4">
    <source>
        <dbReference type="ARBA" id="ARBA00023180"/>
    </source>
</evidence>
<evidence type="ECO:0000256" key="5">
    <source>
        <dbReference type="RuleBase" id="RU361203"/>
    </source>
</evidence>
<accession>A0ABP0UXC2</accession>
<feature type="transmembrane region" description="Helical" evidence="7">
    <location>
        <begin position="21"/>
        <end position="40"/>
    </location>
</feature>
<keyword evidence="7" id="KW-0472">Membrane</keyword>
<dbReference type="CDD" id="cd00839">
    <property type="entry name" value="MPP_PAPs"/>
    <property type="match status" value="1"/>
</dbReference>
<dbReference type="Pfam" id="PF14008">
    <property type="entry name" value="Metallophos_C"/>
    <property type="match status" value="1"/>
</dbReference>
<organism evidence="11 12">
    <name type="scientific">Sphagnum troendelagicum</name>
    <dbReference type="NCBI Taxonomy" id="128251"/>
    <lineage>
        <taxon>Eukaryota</taxon>
        <taxon>Viridiplantae</taxon>
        <taxon>Streptophyta</taxon>
        <taxon>Embryophyta</taxon>
        <taxon>Bryophyta</taxon>
        <taxon>Sphagnophytina</taxon>
        <taxon>Sphagnopsida</taxon>
        <taxon>Sphagnales</taxon>
        <taxon>Sphagnaceae</taxon>
        <taxon>Sphagnum</taxon>
    </lineage>
</organism>
<keyword evidence="3 5" id="KW-0378">Hydrolase</keyword>
<dbReference type="EMBL" id="OZ019899">
    <property type="protein sequence ID" value="CAK9232333.1"/>
    <property type="molecule type" value="Genomic_DNA"/>
</dbReference>
<dbReference type="SUPFAM" id="SSF49363">
    <property type="entry name" value="Purple acid phosphatase, N-terminal domain"/>
    <property type="match status" value="1"/>
</dbReference>
<dbReference type="InterPro" id="IPR029052">
    <property type="entry name" value="Metallo-depent_PP-like"/>
</dbReference>
<comment type="catalytic activity">
    <reaction evidence="5">
        <text>a phosphate monoester + H2O = an alcohol + phosphate</text>
        <dbReference type="Rhea" id="RHEA:15017"/>
        <dbReference type="ChEBI" id="CHEBI:15377"/>
        <dbReference type="ChEBI" id="CHEBI:30879"/>
        <dbReference type="ChEBI" id="CHEBI:43474"/>
        <dbReference type="ChEBI" id="CHEBI:67140"/>
        <dbReference type="EC" id="3.1.3.2"/>
    </reaction>
</comment>
<evidence type="ECO:0000259" key="10">
    <source>
        <dbReference type="Pfam" id="PF16656"/>
    </source>
</evidence>
<feature type="domain" description="Purple acid phosphatase N-terminal" evidence="10">
    <location>
        <begin position="75"/>
        <end position="161"/>
    </location>
</feature>
<evidence type="ECO:0000259" key="9">
    <source>
        <dbReference type="Pfam" id="PF14008"/>
    </source>
</evidence>
<dbReference type="InterPro" id="IPR015914">
    <property type="entry name" value="PAPs_N"/>
</dbReference>
<evidence type="ECO:0000259" key="8">
    <source>
        <dbReference type="Pfam" id="PF00149"/>
    </source>
</evidence>
<evidence type="ECO:0000256" key="6">
    <source>
        <dbReference type="SAM" id="MobiDB-lite"/>
    </source>
</evidence>
<dbReference type="SUPFAM" id="SSF56300">
    <property type="entry name" value="Metallo-dependent phosphatases"/>
    <property type="match status" value="1"/>
</dbReference>
<dbReference type="Proteomes" id="UP001497512">
    <property type="component" value="Chromosome 7"/>
</dbReference>
<proteinExistence type="inferred from homology"/>
<protein>
    <recommendedName>
        <fullName evidence="5">Purple acid phosphatase</fullName>
        <ecNumber evidence="5">3.1.3.2</ecNumber>
    </recommendedName>
</protein>
<dbReference type="InterPro" id="IPR039331">
    <property type="entry name" value="PAPs-like"/>
</dbReference>
<feature type="domain" description="Purple acid phosphatase C-terminal" evidence="9">
    <location>
        <begin position="378"/>
        <end position="434"/>
    </location>
</feature>
<feature type="domain" description="Calcineurin-like phosphoesterase" evidence="8">
    <location>
        <begin position="171"/>
        <end position="362"/>
    </location>
</feature>
<dbReference type="PANTHER" id="PTHR22953:SF155">
    <property type="entry name" value="PURPLE ACID PHOSPHATASE 18"/>
    <property type="match status" value="1"/>
</dbReference>
<feature type="region of interest" description="Disordered" evidence="6">
    <location>
        <begin position="455"/>
        <end position="475"/>
    </location>
</feature>
<dbReference type="Gene3D" id="3.60.21.10">
    <property type="match status" value="1"/>
</dbReference>
<dbReference type="Gene3D" id="2.60.40.380">
    <property type="entry name" value="Purple acid phosphatase-like, N-terminal"/>
    <property type="match status" value="1"/>
</dbReference>
<dbReference type="InterPro" id="IPR025733">
    <property type="entry name" value="PAPs_C"/>
</dbReference>
<evidence type="ECO:0000313" key="11">
    <source>
        <dbReference type="EMBL" id="CAK9232333.1"/>
    </source>
</evidence>
<sequence>MLSIMDGGGGGARSRRKARMLQFATLVFAVFLVFLGEFVVGQSSTYVRPPKAPAKSDAVEKHLQERKSLTASTDPDQMHISLAGPGQMKVTWVTSSAVPATVQYGTTSGHYTNIASGVTKQYSFVLYESDLIHDVILGPLNPSTTYFYKCGGFGAEFNFTTPPPSGPNVPIKFAVVGDLGQTDWTATTLEHLAGYDYDVLLFPGDLSYADTWQPLWDSFGQMMSPYANYRPWMVTEGNHEIEDVPLLVESFLSYNTRWEMPYNESGSTSNLYYSFEVAGVHILMLGSYADFDTNSAQFEWLQADLEKVDRTKTPWLIALLHAPWYNSNSAHQGEGDAMMEAMESTLYAAKVDIMFAGHVHAYERAERAYLKKPDPCGILYITIGDGGNREGLAGTWLDPQPVWSVFRESSFGHGELEIVNATHAYWSWNRNQDHIPVMADDVWITSLSAAQSGCTSKSTTGAIQSQNVDDSNWEL</sequence>
<evidence type="ECO:0000256" key="1">
    <source>
        <dbReference type="ARBA" id="ARBA00008723"/>
    </source>
</evidence>
<name>A0ABP0UXC2_9BRYO</name>
<dbReference type="InterPro" id="IPR004843">
    <property type="entry name" value="Calcineurin-like_PHP"/>
</dbReference>